<evidence type="ECO:0000313" key="1">
    <source>
        <dbReference type="EMBL" id="MFC3761063.1"/>
    </source>
</evidence>
<keyword evidence="1" id="KW-0808">Transferase</keyword>
<dbReference type="Gene3D" id="3.40.50.300">
    <property type="entry name" value="P-loop containing nucleotide triphosphate hydrolases"/>
    <property type="match status" value="1"/>
</dbReference>
<gene>
    <name evidence="1" type="ORF">ACFOUW_09435</name>
</gene>
<dbReference type="RefSeq" id="WP_205117286.1">
    <property type="nucleotide sequence ID" value="NZ_JAFBCM010000001.1"/>
</dbReference>
<accession>A0ABV7YA73</accession>
<proteinExistence type="predicted"/>
<dbReference type="InterPro" id="IPR027417">
    <property type="entry name" value="P-loop_NTPase"/>
</dbReference>
<comment type="caution">
    <text evidence="1">The sequence shown here is derived from an EMBL/GenBank/DDBJ whole genome shotgun (WGS) entry which is preliminary data.</text>
</comment>
<dbReference type="GO" id="GO:0016740">
    <property type="term" value="F:transferase activity"/>
    <property type="evidence" value="ECO:0007669"/>
    <property type="project" value="UniProtKB-KW"/>
</dbReference>
<dbReference type="PANTHER" id="PTHR36978:SF4">
    <property type="entry name" value="P-LOOP CONTAINING NUCLEOSIDE TRIPHOSPHATE HYDROLASE PROTEIN"/>
    <property type="match status" value="1"/>
</dbReference>
<evidence type="ECO:0000313" key="2">
    <source>
        <dbReference type="Proteomes" id="UP001595699"/>
    </source>
</evidence>
<keyword evidence="2" id="KW-1185">Reference proteome</keyword>
<protein>
    <submittedName>
        <fullName evidence="1">Sulfotransferase family protein</fullName>
        <ecNumber evidence="1">2.8.2.-</ecNumber>
    </submittedName>
</protein>
<dbReference type="InterPro" id="IPR040632">
    <property type="entry name" value="Sulfotransfer_4"/>
</dbReference>
<sequence length="199" mass="22094">MTLRVVGVGLPRTGTTSLRQALERLLGGECCHMSAIPGHPFDLGADWDRALTGGTVDWPAALQRYVAAVDWPASAFWREISAAHPDALVLLSVRENAQTWWESMDATILPAARKALAPEWSEGRALLQLLERFTGSQHWDDRALLTKAYDGHLAAVRETVPPGRLLEWRAEDGWSPLCRALDLPVPDDPFPWRGRRGEV</sequence>
<dbReference type="EC" id="2.8.2.-" evidence="1"/>
<dbReference type="SUPFAM" id="SSF52540">
    <property type="entry name" value="P-loop containing nucleoside triphosphate hydrolases"/>
    <property type="match status" value="1"/>
</dbReference>
<dbReference type="PANTHER" id="PTHR36978">
    <property type="entry name" value="P-LOOP CONTAINING NUCLEOTIDE TRIPHOSPHATE HYDROLASE"/>
    <property type="match status" value="1"/>
</dbReference>
<reference evidence="2" key="1">
    <citation type="journal article" date="2019" name="Int. J. Syst. Evol. Microbiol.">
        <title>The Global Catalogue of Microorganisms (GCM) 10K type strain sequencing project: providing services to taxonomists for standard genome sequencing and annotation.</title>
        <authorList>
            <consortium name="The Broad Institute Genomics Platform"/>
            <consortium name="The Broad Institute Genome Sequencing Center for Infectious Disease"/>
            <person name="Wu L."/>
            <person name="Ma J."/>
        </authorList>
    </citation>
    <scope>NUCLEOTIDE SEQUENCE [LARGE SCALE GENOMIC DNA]</scope>
    <source>
        <strain evidence="2">CGMCC 4.7241</strain>
    </source>
</reference>
<name>A0ABV7YA73_9ACTN</name>
<dbReference type="Proteomes" id="UP001595699">
    <property type="component" value="Unassembled WGS sequence"/>
</dbReference>
<organism evidence="1 2">
    <name type="scientific">Tenggerimyces flavus</name>
    <dbReference type="NCBI Taxonomy" id="1708749"/>
    <lineage>
        <taxon>Bacteria</taxon>
        <taxon>Bacillati</taxon>
        <taxon>Actinomycetota</taxon>
        <taxon>Actinomycetes</taxon>
        <taxon>Propionibacteriales</taxon>
        <taxon>Nocardioidaceae</taxon>
        <taxon>Tenggerimyces</taxon>
    </lineage>
</organism>
<dbReference type="EMBL" id="JBHRZH010000006">
    <property type="protein sequence ID" value="MFC3761063.1"/>
    <property type="molecule type" value="Genomic_DNA"/>
</dbReference>
<dbReference type="Pfam" id="PF17784">
    <property type="entry name" value="Sulfotransfer_4"/>
    <property type="match status" value="1"/>
</dbReference>